<dbReference type="InterPro" id="IPR050796">
    <property type="entry name" value="SCF_F-box_component"/>
</dbReference>
<name>A0A9Q0F457_9ROSI</name>
<dbReference type="PROSITE" id="PS50181">
    <property type="entry name" value="FBOX"/>
    <property type="match status" value="1"/>
</dbReference>
<keyword evidence="3" id="KW-1185">Reference proteome</keyword>
<dbReference type="SUPFAM" id="SSF81383">
    <property type="entry name" value="F-box domain"/>
    <property type="match status" value="1"/>
</dbReference>
<dbReference type="SMART" id="SM00256">
    <property type="entry name" value="FBOX"/>
    <property type="match status" value="1"/>
</dbReference>
<feature type="domain" description="F-box" evidence="1">
    <location>
        <begin position="21"/>
        <end position="66"/>
    </location>
</feature>
<dbReference type="PANTHER" id="PTHR31672">
    <property type="entry name" value="BNACNNG10540D PROTEIN"/>
    <property type="match status" value="1"/>
</dbReference>
<dbReference type="Gene3D" id="1.20.1280.50">
    <property type="match status" value="1"/>
</dbReference>
<accession>A0A9Q0F457</accession>
<dbReference type="PANTHER" id="PTHR31672:SF2">
    <property type="entry name" value="F-BOX DOMAIN-CONTAINING PROTEIN"/>
    <property type="match status" value="1"/>
</dbReference>
<dbReference type="EMBL" id="JAKUCV010007122">
    <property type="protein sequence ID" value="KAJ4824665.1"/>
    <property type="molecule type" value="Genomic_DNA"/>
</dbReference>
<dbReference type="InterPro" id="IPR001810">
    <property type="entry name" value="F-box_dom"/>
</dbReference>
<dbReference type="Pfam" id="PF00646">
    <property type="entry name" value="F-box"/>
    <property type="match status" value="1"/>
</dbReference>
<dbReference type="OrthoDB" id="1845276at2759"/>
<dbReference type="Proteomes" id="UP001141552">
    <property type="component" value="Unassembled WGS sequence"/>
</dbReference>
<reference evidence="2" key="2">
    <citation type="journal article" date="2023" name="Plants (Basel)">
        <title>Annotation of the Turnera subulata (Passifloraceae) Draft Genome Reveals the S-Locus Evolved after the Divergence of Turneroideae from Passifloroideae in a Stepwise Manner.</title>
        <authorList>
            <person name="Henning P.M."/>
            <person name="Roalson E.H."/>
            <person name="Mir W."/>
            <person name="McCubbin A.G."/>
            <person name="Shore J.S."/>
        </authorList>
    </citation>
    <scope>NUCLEOTIDE SEQUENCE</scope>
    <source>
        <strain evidence="2">F60SS</strain>
    </source>
</reference>
<evidence type="ECO:0000313" key="3">
    <source>
        <dbReference type="Proteomes" id="UP001141552"/>
    </source>
</evidence>
<dbReference type="InterPro" id="IPR036047">
    <property type="entry name" value="F-box-like_dom_sf"/>
</dbReference>
<comment type="caution">
    <text evidence="2">The sequence shown here is derived from an EMBL/GenBank/DDBJ whole genome shotgun (WGS) entry which is preliminary data.</text>
</comment>
<evidence type="ECO:0000313" key="2">
    <source>
        <dbReference type="EMBL" id="KAJ4824665.1"/>
    </source>
</evidence>
<organism evidence="2 3">
    <name type="scientific">Turnera subulata</name>
    <dbReference type="NCBI Taxonomy" id="218843"/>
    <lineage>
        <taxon>Eukaryota</taxon>
        <taxon>Viridiplantae</taxon>
        <taxon>Streptophyta</taxon>
        <taxon>Embryophyta</taxon>
        <taxon>Tracheophyta</taxon>
        <taxon>Spermatophyta</taxon>
        <taxon>Magnoliopsida</taxon>
        <taxon>eudicotyledons</taxon>
        <taxon>Gunneridae</taxon>
        <taxon>Pentapetalae</taxon>
        <taxon>rosids</taxon>
        <taxon>fabids</taxon>
        <taxon>Malpighiales</taxon>
        <taxon>Passifloraceae</taxon>
        <taxon>Turnera</taxon>
    </lineage>
</organism>
<reference evidence="2" key="1">
    <citation type="submission" date="2022-02" db="EMBL/GenBank/DDBJ databases">
        <authorList>
            <person name="Henning P.M."/>
            <person name="McCubbin A.G."/>
            <person name="Shore J.S."/>
        </authorList>
    </citation>
    <scope>NUCLEOTIDE SEQUENCE</scope>
    <source>
        <strain evidence="2">F60SS</strain>
        <tissue evidence="2">Leaves</tissue>
    </source>
</reference>
<dbReference type="AlphaFoldDB" id="A0A9Q0F457"/>
<evidence type="ECO:0000259" key="1">
    <source>
        <dbReference type="PROSITE" id="PS50181"/>
    </source>
</evidence>
<proteinExistence type="predicted"/>
<gene>
    <name evidence="2" type="ORF">Tsubulata_043669</name>
</gene>
<protein>
    <recommendedName>
        <fullName evidence="1">F-box domain-containing protein</fullName>
    </recommendedName>
</protein>
<sequence>MLGLIIKRKMRDEMLFDQAKTTNINCLPPEIVEEILALLPIESIHRFRSVSKSCSSLLVSPEFHKLRRKSTPPPPEMINVVPKFLCHAPSHPSRFVLLSYSPDAGKAFVNTKESYPLINMVHQ</sequence>